<dbReference type="InterPro" id="IPR001916">
    <property type="entry name" value="Glyco_hydro_22"/>
</dbReference>
<comment type="caution">
    <text evidence="10">The sequence shown here is derived from an EMBL/GenBank/DDBJ whole genome shotgun (WGS) entry which is preliminary data.</text>
</comment>
<keyword evidence="4" id="KW-0929">Antimicrobial</keyword>
<dbReference type="Proteomes" id="UP000494165">
    <property type="component" value="Unassembled WGS sequence"/>
</dbReference>
<dbReference type="GO" id="GO:0042742">
    <property type="term" value="P:defense response to bacterium"/>
    <property type="evidence" value="ECO:0007669"/>
    <property type="project" value="UniProtKB-KW"/>
</dbReference>
<proteinExistence type="inferred from homology"/>
<sequence length="195" mass="21801">MPGSSRNVLLVLSICALLGSACSKIYERCELAKELRDRLRVPAEQLATWVCIAEHESRYNTSIIGTLAQGKDHGIFQISDLYWCETGDDGGACGIDCNSLLDDDIRDDYVCARRIYRAHQGLQGNGFRAWAVYQPHCSAGQAANEAKYTNDCFGQDSSRVEEPVQRIQVDQQPGALTLYFTGFGYPYYTYQNIFS</sequence>
<protein>
    <recommendedName>
        <fullName evidence="3">lysozyme</fullName>
        <ecNumber evidence="3">3.2.1.17</ecNumber>
    </recommendedName>
</protein>
<dbReference type="CDD" id="cd16899">
    <property type="entry name" value="LYZ_C_invert"/>
    <property type="match status" value="1"/>
</dbReference>
<evidence type="ECO:0000256" key="2">
    <source>
        <dbReference type="ARBA" id="ARBA00010859"/>
    </source>
</evidence>
<evidence type="ECO:0000256" key="8">
    <source>
        <dbReference type="SAM" id="SignalP"/>
    </source>
</evidence>
<dbReference type="Gene3D" id="1.10.530.10">
    <property type="match status" value="1"/>
</dbReference>
<dbReference type="PRINTS" id="PR00135">
    <property type="entry name" value="LYZLACT"/>
</dbReference>
<keyword evidence="8" id="KW-0732">Signal</keyword>
<evidence type="ECO:0000256" key="4">
    <source>
        <dbReference type="ARBA" id="ARBA00022638"/>
    </source>
</evidence>
<dbReference type="OrthoDB" id="17373at2759"/>
<dbReference type="SMART" id="SM00263">
    <property type="entry name" value="LYZ1"/>
    <property type="match status" value="1"/>
</dbReference>
<feature type="domain" description="Glycosyl hydrolases family 22 (GH22)" evidence="9">
    <location>
        <begin position="93"/>
        <end position="111"/>
    </location>
</feature>
<organism evidence="10 11">
    <name type="scientific">Cloeon dipterum</name>
    <dbReference type="NCBI Taxonomy" id="197152"/>
    <lineage>
        <taxon>Eukaryota</taxon>
        <taxon>Metazoa</taxon>
        <taxon>Ecdysozoa</taxon>
        <taxon>Arthropoda</taxon>
        <taxon>Hexapoda</taxon>
        <taxon>Insecta</taxon>
        <taxon>Pterygota</taxon>
        <taxon>Palaeoptera</taxon>
        <taxon>Ephemeroptera</taxon>
        <taxon>Pisciforma</taxon>
        <taxon>Baetidae</taxon>
        <taxon>Cloeon</taxon>
    </lineage>
</organism>
<dbReference type="PANTHER" id="PTHR11407:SF63">
    <property type="entry name" value="LYSOZYME C"/>
    <property type="match status" value="1"/>
</dbReference>
<dbReference type="InterPro" id="IPR023346">
    <property type="entry name" value="Lysozyme-like_dom_sf"/>
</dbReference>
<evidence type="ECO:0000313" key="10">
    <source>
        <dbReference type="EMBL" id="CAB3365417.1"/>
    </source>
</evidence>
<gene>
    <name evidence="10" type="ORF">CLODIP_2_CD06170</name>
</gene>
<keyword evidence="11" id="KW-1185">Reference proteome</keyword>
<evidence type="ECO:0000256" key="3">
    <source>
        <dbReference type="ARBA" id="ARBA00012732"/>
    </source>
</evidence>
<dbReference type="SUPFAM" id="SSF53955">
    <property type="entry name" value="Lysozyme-like"/>
    <property type="match status" value="1"/>
</dbReference>
<accession>A0A8S1C0F1</accession>
<evidence type="ECO:0000256" key="6">
    <source>
        <dbReference type="ARBA" id="ARBA00023295"/>
    </source>
</evidence>
<feature type="chain" id="PRO_5035853137" description="lysozyme" evidence="8">
    <location>
        <begin position="24"/>
        <end position="195"/>
    </location>
</feature>
<evidence type="ECO:0000256" key="5">
    <source>
        <dbReference type="ARBA" id="ARBA00023157"/>
    </source>
</evidence>
<evidence type="ECO:0000256" key="7">
    <source>
        <dbReference type="RuleBase" id="RU004440"/>
    </source>
</evidence>
<dbReference type="PROSITE" id="PS51348">
    <property type="entry name" value="GLYCOSYL_HYDROL_F22_2"/>
    <property type="match status" value="1"/>
</dbReference>
<comment type="similarity">
    <text evidence="2 7">Belongs to the glycosyl hydrolase 22 family.</text>
</comment>
<dbReference type="EC" id="3.2.1.17" evidence="3"/>
<dbReference type="PANTHER" id="PTHR11407">
    <property type="entry name" value="LYSOZYME C"/>
    <property type="match status" value="1"/>
</dbReference>
<dbReference type="EMBL" id="CADEPI010000020">
    <property type="protein sequence ID" value="CAB3365417.1"/>
    <property type="molecule type" value="Genomic_DNA"/>
</dbReference>
<keyword evidence="6" id="KW-0378">Hydrolase</keyword>
<evidence type="ECO:0000259" key="9">
    <source>
        <dbReference type="PROSITE" id="PS00128"/>
    </source>
</evidence>
<keyword evidence="6" id="KW-0326">Glycosidase</keyword>
<dbReference type="PROSITE" id="PS00128">
    <property type="entry name" value="GLYCOSYL_HYDROL_F22_1"/>
    <property type="match status" value="1"/>
</dbReference>
<reference evidence="10 11" key="1">
    <citation type="submission" date="2020-04" db="EMBL/GenBank/DDBJ databases">
        <authorList>
            <person name="Alioto T."/>
            <person name="Alioto T."/>
            <person name="Gomez Garrido J."/>
        </authorList>
    </citation>
    <scope>NUCLEOTIDE SEQUENCE [LARGE SCALE GENOMIC DNA]</scope>
</reference>
<dbReference type="AlphaFoldDB" id="A0A8S1C0F1"/>
<dbReference type="PROSITE" id="PS51257">
    <property type="entry name" value="PROKAR_LIPOPROTEIN"/>
    <property type="match status" value="1"/>
</dbReference>
<dbReference type="GO" id="GO:0003796">
    <property type="term" value="F:lysozyme activity"/>
    <property type="evidence" value="ECO:0007669"/>
    <property type="project" value="UniProtKB-EC"/>
</dbReference>
<dbReference type="Pfam" id="PF00062">
    <property type="entry name" value="Lys"/>
    <property type="match status" value="1"/>
</dbReference>
<comment type="catalytic activity">
    <reaction evidence="1">
        <text>Hydrolysis of (1-&gt;4)-beta-linkages between N-acetylmuramic acid and N-acetyl-D-glucosamine residues in a peptidoglycan and between N-acetyl-D-glucosamine residues in chitodextrins.</text>
        <dbReference type="EC" id="3.2.1.17"/>
    </reaction>
</comment>
<keyword evidence="4" id="KW-0081">Bacteriolytic enzyme</keyword>
<dbReference type="GO" id="GO:0031640">
    <property type="term" value="P:killing of cells of another organism"/>
    <property type="evidence" value="ECO:0007669"/>
    <property type="project" value="UniProtKB-KW"/>
</dbReference>
<evidence type="ECO:0000313" key="11">
    <source>
        <dbReference type="Proteomes" id="UP000494165"/>
    </source>
</evidence>
<dbReference type="FunFam" id="1.10.530.10:FF:000001">
    <property type="entry name" value="Lysozyme C"/>
    <property type="match status" value="1"/>
</dbReference>
<feature type="signal peptide" evidence="8">
    <location>
        <begin position="1"/>
        <end position="23"/>
    </location>
</feature>
<name>A0A8S1C0F1_9INSE</name>
<keyword evidence="5" id="KW-1015">Disulfide bond</keyword>
<evidence type="ECO:0000256" key="1">
    <source>
        <dbReference type="ARBA" id="ARBA00000632"/>
    </source>
</evidence>
<dbReference type="InterPro" id="IPR019799">
    <property type="entry name" value="Glyco_hydro_22_CS"/>
</dbReference>